<dbReference type="AlphaFoldDB" id="A0A8J5VPX3"/>
<dbReference type="EMBL" id="JAAALK010000285">
    <property type="protein sequence ID" value="KAG8066541.1"/>
    <property type="molecule type" value="Genomic_DNA"/>
</dbReference>
<proteinExistence type="predicted"/>
<sequence length="70" mass="7842">MDGCIPLTLIKRIDQPRAALVPFLVLVLTCAVTRTRQAYYLITDMISSLLLTCEDSLALVLCFMHGSIWI</sequence>
<protein>
    <submittedName>
        <fullName evidence="1">Uncharacterized protein</fullName>
    </submittedName>
</protein>
<reference evidence="1" key="2">
    <citation type="submission" date="2021-02" db="EMBL/GenBank/DDBJ databases">
        <authorList>
            <person name="Kimball J.A."/>
            <person name="Haas M.W."/>
            <person name="Macchietto M."/>
            <person name="Kono T."/>
            <person name="Duquette J."/>
            <person name="Shao M."/>
        </authorList>
    </citation>
    <scope>NUCLEOTIDE SEQUENCE</scope>
    <source>
        <tissue evidence="1">Fresh leaf tissue</tissue>
    </source>
</reference>
<reference evidence="1" key="1">
    <citation type="journal article" date="2021" name="bioRxiv">
        <title>Whole Genome Assembly and Annotation of Northern Wild Rice, Zizania palustris L., Supports a Whole Genome Duplication in the Zizania Genus.</title>
        <authorList>
            <person name="Haas M."/>
            <person name="Kono T."/>
            <person name="Macchietto M."/>
            <person name="Millas R."/>
            <person name="McGilp L."/>
            <person name="Shao M."/>
            <person name="Duquette J."/>
            <person name="Hirsch C.N."/>
            <person name="Kimball J."/>
        </authorList>
    </citation>
    <scope>NUCLEOTIDE SEQUENCE</scope>
    <source>
        <tissue evidence="1">Fresh leaf tissue</tissue>
    </source>
</reference>
<evidence type="ECO:0000313" key="1">
    <source>
        <dbReference type="EMBL" id="KAG8066541.1"/>
    </source>
</evidence>
<name>A0A8J5VPX3_ZIZPA</name>
<dbReference type="Proteomes" id="UP000729402">
    <property type="component" value="Unassembled WGS sequence"/>
</dbReference>
<comment type="caution">
    <text evidence="1">The sequence shown here is derived from an EMBL/GenBank/DDBJ whole genome shotgun (WGS) entry which is preliminary data.</text>
</comment>
<gene>
    <name evidence="1" type="ORF">GUJ93_ZPchr0004g39357</name>
</gene>
<organism evidence="1 2">
    <name type="scientific">Zizania palustris</name>
    <name type="common">Northern wild rice</name>
    <dbReference type="NCBI Taxonomy" id="103762"/>
    <lineage>
        <taxon>Eukaryota</taxon>
        <taxon>Viridiplantae</taxon>
        <taxon>Streptophyta</taxon>
        <taxon>Embryophyta</taxon>
        <taxon>Tracheophyta</taxon>
        <taxon>Spermatophyta</taxon>
        <taxon>Magnoliopsida</taxon>
        <taxon>Liliopsida</taxon>
        <taxon>Poales</taxon>
        <taxon>Poaceae</taxon>
        <taxon>BOP clade</taxon>
        <taxon>Oryzoideae</taxon>
        <taxon>Oryzeae</taxon>
        <taxon>Zizaniinae</taxon>
        <taxon>Zizania</taxon>
    </lineage>
</organism>
<keyword evidence="2" id="KW-1185">Reference proteome</keyword>
<accession>A0A8J5VPX3</accession>
<evidence type="ECO:0000313" key="2">
    <source>
        <dbReference type="Proteomes" id="UP000729402"/>
    </source>
</evidence>